<sequence length="175" mass="20563">MAEQLPDWLVRMQNGTIGEARAKAFLIDRFWILERSVDIDGVDLLIQRRITRQNRYDRENPRYGLVQVKFFGSVNTSHYIRKEYVCYEDDSARDDFFVLCHSGDEGQAQTFILTADEILKNFNLSDYQGVVAYRLPYTSFHKDSNFLVSSSKLALDRIENQLRQADFTRNRQFIS</sequence>
<name>A0A5R9L1V3_9BACT</name>
<dbReference type="Proteomes" id="UP000306402">
    <property type="component" value="Unassembled WGS sequence"/>
</dbReference>
<dbReference type="OrthoDB" id="32195at2"/>
<dbReference type="EMBL" id="VCEJ01000002">
    <property type="protein sequence ID" value="TLV02544.1"/>
    <property type="molecule type" value="Genomic_DNA"/>
</dbReference>
<evidence type="ECO:0000313" key="1">
    <source>
        <dbReference type="EMBL" id="TLV02544.1"/>
    </source>
</evidence>
<dbReference type="AlphaFoldDB" id="A0A5R9L1V3"/>
<proteinExistence type="predicted"/>
<dbReference type="RefSeq" id="WP_138363755.1">
    <property type="nucleotide sequence ID" value="NZ_VCEJ01000002.1"/>
</dbReference>
<gene>
    <name evidence="1" type="ORF">FEN17_02675</name>
</gene>
<comment type="caution">
    <text evidence="1">The sequence shown here is derived from an EMBL/GenBank/DDBJ whole genome shotgun (WGS) entry which is preliminary data.</text>
</comment>
<organism evidence="1 2">
    <name type="scientific">Dyadobacter luticola</name>
    <dbReference type="NCBI Taxonomy" id="1979387"/>
    <lineage>
        <taxon>Bacteria</taxon>
        <taxon>Pseudomonadati</taxon>
        <taxon>Bacteroidota</taxon>
        <taxon>Cytophagia</taxon>
        <taxon>Cytophagales</taxon>
        <taxon>Spirosomataceae</taxon>
        <taxon>Dyadobacter</taxon>
    </lineage>
</organism>
<evidence type="ECO:0000313" key="2">
    <source>
        <dbReference type="Proteomes" id="UP000306402"/>
    </source>
</evidence>
<evidence type="ECO:0008006" key="3">
    <source>
        <dbReference type="Google" id="ProtNLM"/>
    </source>
</evidence>
<accession>A0A5R9L1V3</accession>
<reference evidence="1 2" key="1">
    <citation type="submission" date="2019-05" db="EMBL/GenBank/DDBJ databases">
        <authorList>
            <person name="Qu J.-H."/>
        </authorList>
    </citation>
    <scope>NUCLEOTIDE SEQUENCE [LARGE SCALE GENOMIC DNA]</scope>
    <source>
        <strain evidence="1 2">T17</strain>
    </source>
</reference>
<protein>
    <recommendedName>
        <fullName evidence="3">DUF4365 domain-containing protein</fullName>
    </recommendedName>
</protein>
<keyword evidence="2" id="KW-1185">Reference proteome</keyword>